<dbReference type="OrthoDB" id="1854661at2"/>
<dbReference type="Proteomes" id="UP000291269">
    <property type="component" value="Unassembled WGS sequence"/>
</dbReference>
<feature type="transmembrane region" description="Helical" evidence="1">
    <location>
        <begin position="21"/>
        <end position="42"/>
    </location>
</feature>
<evidence type="ECO:0000313" key="2">
    <source>
        <dbReference type="EMBL" id="RXZ61238.1"/>
    </source>
</evidence>
<accession>A0A4Q2K9A3</accession>
<sequence>MINKLRTKPRDKAVYKDTVRSIPAFIVCLALSVYSLIAYFSFADFPLYSVIAFPVITAVVVLFAVLGIVRGRKKAFRFSTAGKDDRYPTVMIMQAMPADKKTPFPTAYLEYYPCGAEPVKQYAELEAALNDLIDQVSDSEAEKLYEQEEQLSDALGDCIDYQDFAPVDVLSLYRKKIVLDKRIYDAFKPYFDWNTVRLNQNEIILFEKTQNK</sequence>
<proteinExistence type="predicted"/>
<feature type="transmembrane region" description="Helical" evidence="1">
    <location>
        <begin position="48"/>
        <end position="69"/>
    </location>
</feature>
<keyword evidence="3" id="KW-1185">Reference proteome</keyword>
<protein>
    <submittedName>
        <fullName evidence="2">Uncharacterized protein</fullName>
    </submittedName>
</protein>
<evidence type="ECO:0000313" key="3">
    <source>
        <dbReference type="Proteomes" id="UP000291269"/>
    </source>
</evidence>
<evidence type="ECO:0000256" key="1">
    <source>
        <dbReference type="SAM" id="Phobius"/>
    </source>
</evidence>
<name>A0A4Q2K9A3_9FIRM</name>
<organism evidence="2 3">
    <name type="scientific">Candidatus Borkfalkia ceftriaxoniphila</name>
    <dbReference type="NCBI Taxonomy" id="2508949"/>
    <lineage>
        <taxon>Bacteria</taxon>
        <taxon>Bacillati</taxon>
        <taxon>Bacillota</taxon>
        <taxon>Clostridia</taxon>
        <taxon>Christensenellales</taxon>
        <taxon>Christensenellaceae</taxon>
        <taxon>Candidatus Borkfalkia</taxon>
    </lineage>
</organism>
<dbReference type="AlphaFoldDB" id="A0A4Q2K9A3"/>
<dbReference type="RefSeq" id="WP_129223726.1">
    <property type="nucleotide sequence ID" value="NZ_SDOZ01000002.1"/>
</dbReference>
<keyword evidence="1" id="KW-1133">Transmembrane helix</keyword>
<gene>
    <name evidence="2" type="ORF">ESZ91_02320</name>
</gene>
<reference evidence="2 3" key="1">
    <citation type="journal article" date="2019" name="Gut">
        <title>Antibiotics-induced monodominance of a novel gut bacterial order.</title>
        <authorList>
            <person name="Hildebrand F."/>
            <person name="Moitinho-Silva L."/>
            <person name="Blasche S."/>
            <person name="Jahn M.T."/>
            <person name="Gossmann T.I."/>
            <person name="Heuerta-Cepas J."/>
            <person name="Hercog R."/>
            <person name="Luetge M."/>
            <person name="Bahram M."/>
            <person name="Pryszlak A."/>
            <person name="Alves R.J."/>
            <person name="Waszak S.M."/>
            <person name="Zhu A."/>
            <person name="Ye L."/>
            <person name="Costea P.I."/>
            <person name="Aalvink S."/>
            <person name="Belzer C."/>
            <person name="Forslund S.K."/>
            <person name="Sunagawa S."/>
            <person name="Hentschel U."/>
            <person name="Merten C."/>
            <person name="Patil K.R."/>
            <person name="Benes V."/>
            <person name="Bork P."/>
        </authorList>
    </citation>
    <scope>NUCLEOTIDE SEQUENCE [LARGE SCALE GENOMIC DNA]</scope>
    <source>
        <strain evidence="2 3">HDS1380</strain>
    </source>
</reference>
<keyword evidence="1" id="KW-0812">Transmembrane</keyword>
<dbReference type="EMBL" id="SDOZ01000002">
    <property type="protein sequence ID" value="RXZ61238.1"/>
    <property type="molecule type" value="Genomic_DNA"/>
</dbReference>
<comment type="caution">
    <text evidence="2">The sequence shown here is derived from an EMBL/GenBank/DDBJ whole genome shotgun (WGS) entry which is preliminary data.</text>
</comment>
<keyword evidence="1" id="KW-0472">Membrane</keyword>